<evidence type="ECO:0000256" key="4">
    <source>
        <dbReference type="ARBA" id="ARBA00022450"/>
    </source>
</evidence>
<keyword evidence="9" id="KW-0249">Electron transport</keyword>
<evidence type="ECO:0000256" key="11">
    <source>
        <dbReference type="ARBA" id="ARBA00023128"/>
    </source>
</evidence>
<evidence type="ECO:0000256" key="14">
    <source>
        <dbReference type="SAM" id="SignalP"/>
    </source>
</evidence>
<dbReference type="EMBL" id="LUCH01003987">
    <property type="protein sequence ID" value="KAF5399512.1"/>
    <property type="molecule type" value="Genomic_DNA"/>
</dbReference>
<dbReference type="AlphaFoldDB" id="A0A8J4SN62"/>
<feature type="signal peptide" evidence="14">
    <location>
        <begin position="1"/>
        <end position="19"/>
    </location>
</feature>
<evidence type="ECO:0000256" key="7">
    <source>
        <dbReference type="ARBA" id="ARBA00022832"/>
    </source>
</evidence>
<organism evidence="16 17">
    <name type="scientific">Paragonimus heterotremus</name>
    <dbReference type="NCBI Taxonomy" id="100268"/>
    <lineage>
        <taxon>Eukaryota</taxon>
        <taxon>Metazoa</taxon>
        <taxon>Spiralia</taxon>
        <taxon>Lophotrochozoa</taxon>
        <taxon>Platyhelminthes</taxon>
        <taxon>Trematoda</taxon>
        <taxon>Digenea</taxon>
        <taxon>Plagiorchiida</taxon>
        <taxon>Troglotremata</taxon>
        <taxon>Troglotrematidae</taxon>
        <taxon>Paragonimus</taxon>
    </lineage>
</organism>
<dbReference type="OrthoDB" id="448946at2759"/>
<sequence>MAMSLRVVLSLFPRALVSSCSRCHCSVNGASPKAFISSFSLRSFPNRILLTNPFTRSIKAGLTPATIEERVLAICSGFEKVPSDKLTLDSKLADFGLDSLDHIEIVMEIENEFWLEIADVDAEKLSTPRDIVNHVWSMALKAQPIE</sequence>
<keyword evidence="6" id="KW-0597">Phosphoprotein</keyword>
<dbReference type="GO" id="GO:0000035">
    <property type="term" value="F:acyl binding"/>
    <property type="evidence" value="ECO:0007669"/>
    <property type="project" value="TreeGrafter"/>
</dbReference>
<dbReference type="PANTHER" id="PTHR20863:SF28">
    <property type="entry name" value="ACYL CARRIER PROTEIN, MITOCHONDRIAL"/>
    <property type="match status" value="1"/>
</dbReference>
<keyword evidence="17" id="KW-1185">Reference proteome</keyword>
<reference evidence="16" key="1">
    <citation type="submission" date="2019-05" db="EMBL/GenBank/DDBJ databases">
        <title>Annotation for the trematode Paragonimus heterotremus.</title>
        <authorList>
            <person name="Choi Y.-J."/>
        </authorList>
    </citation>
    <scope>NUCLEOTIDE SEQUENCE</scope>
    <source>
        <strain evidence="16">LC</strain>
    </source>
</reference>
<dbReference type="PROSITE" id="PS50075">
    <property type="entry name" value="CARRIER"/>
    <property type="match status" value="1"/>
</dbReference>
<dbReference type="InterPro" id="IPR036736">
    <property type="entry name" value="ACP-like_sf"/>
</dbReference>
<evidence type="ECO:0000256" key="5">
    <source>
        <dbReference type="ARBA" id="ARBA00022516"/>
    </source>
</evidence>
<dbReference type="Proteomes" id="UP000748531">
    <property type="component" value="Unassembled WGS sequence"/>
</dbReference>
<comment type="function">
    <text evidence="13">Carrier of the growing fatty acid chain in fatty acid biosynthesis.</text>
</comment>
<dbReference type="Gene3D" id="1.10.1200.10">
    <property type="entry name" value="ACP-like"/>
    <property type="match status" value="1"/>
</dbReference>
<feature type="domain" description="Carrier" evidence="15">
    <location>
        <begin position="65"/>
        <end position="139"/>
    </location>
</feature>
<evidence type="ECO:0000256" key="8">
    <source>
        <dbReference type="ARBA" id="ARBA00022946"/>
    </source>
</evidence>
<evidence type="ECO:0000313" key="16">
    <source>
        <dbReference type="EMBL" id="KAF5399512.1"/>
    </source>
</evidence>
<proteinExistence type="inferred from homology"/>
<keyword evidence="12 13" id="KW-0275">Fatty acid biosynthesis</keyword>
<keyword evidence="3" id="KW-0813">Transport</keyword>
<dbReference type="InterPro" id="IPR009081">
    <property type="entry name" value="PP-bd_ACP"/>
</dbReference>
<evidence type="ECO:0000256" key="6">
    <source>
        <dbReference type="ARBA" id="ARBA00022553"/>
    </source>
</evidence>
<dbReference type="GO" id="GO:0005739">
    <property type="term" value="C:mitochondrion"/>
    <property type="evidence" value="ECO:0007669"/>
    <property type="project" value="UniProtKB-SubCell"/>
</dbReference>
<evidence type="ECO:0000313" key="17">
    <source>
        <dbReference type="Proteomes" id="UP000748531"/>
    </source>
</evidence>
<dbReference type="InterPro" id="IPR003231">
    <property type="entry name" value="ACP"/>
</dbReference>
<evidence type="ECO:0000256" key="10">
    <source>
        <dbReference type="ARBA" id="ARBA00023098"/>
    </source>
</evidence>
<dbReference type="SUPFAM" id="SSF47336">
    <property type="entry name" value="ACP-like"/>
    <property type="match status" value="1"/>
</dbReference>
<dbReference type="Pfam" id="PF00550">
    <property type="entry name" value="PP-binding"/>
    <property type="match status" value="1"/>
</dbReference>
<dbReference type="PANTHER" id="PTHR20863">
    <property type="entry name" value="ACYL CARRIER PROTEIN"/>
    <property type="match status" value="1"/>
</dbReference>
<keyword evidence="8" id="KW-0809">Transit peptide</keyword>
<evidence type="ECO:0000256" key="9">
    <source>
        <dbReference type="ARBA" id="ARBA00022982"/>
    </source>
</evidence>
<keyword evidence="14" id="KW-0732">Signal</keyword>
<evidence type="ECO:0000256" key="1">
    <source>
        <dbReference type="ARBA" id="ARBA00004173"/>
    </source>
</evidence>
<gene>
    <name evidence="16" type="ORF">PHET_07293</name>
</gene>
<accession>A0A8J4SN62</accession>
<name>A0A8J4SN62_9TREM</name>
<evidence type="ECO:0000256" key="12">
    <source>
        <dbReference type="ARBA" id="ARBA00023160"/>
    </source>
</evidence>
<evidence type="ECO:0000259" key="15">
    <source>
        <dbReference type="PROSITE" id="PS50075"/>
    </source>
</evidence>
<comment type="caution">
    <text evidence="16">The sequence shown here is derived from an EMBL/GenBank/DDBJ whole genome shotgun (WGS) entry which is preliminary data.</text>
</comment>
<evidence type="ECO:0000256" key="2">
    <source>
        <dbReference type="ARBA" id="ARBA00010930"/>
    </source>
</evidence>
<keyword evidence="4 13" id="KW-0596">Phosphopantetheine</keyword>
<comment type="subcellular location">
    <subcellularLocation>
        <location evidence="1">Mitochondrion</location>
    </subcellularLocation>
</comment>
<keyword evidence="10" id="KW-0443">Lipid metabolism</keyword>
<keyword evidence="7" id="KW-0276">Fatty acid metabolism</keyword>
<comment type="similarity">
    <text evidence="2">Belongs to the acyl carrier protein (ACP) family.</text>
</comment>
<evidence type="ECO:0000256" key="13">
    <source>
        <dbReference type="RuleBase" id="RU000722"/>
    </source>
</evidence>
<keyword evidence="11" id="KW-0496">Mitochondrion</keyword>
<dbReference type="GO" id="GO:0000036">
    <property type="term" value="F:acyl carrier activity"/>
    <property type="evidence" value="ECO:0007669"/>
    <property type="project" value="TreeGrafter"/>
</dbReference>
<evidence type="ECO:0000256" key="3">
    <source>
        <dbReference type="ARBA" id="ARBA00022448"/>
    </source>
</evidence>
<protein>
    <recommendedName>
        <fullName evidence="13">Acyl carrier protein</fullName>
    </recommendedName>
</protein>
<feature type="chain" id="PRO_5035174323" description="Acyl carrier protein" evidence="14">
    <location>
        <begin position="20"/>
        <end position="146"/>
    </location>
</feature>
<keyword evidence="5 13" id="KW-0444">Lipid biosynthesis</keyword>